<dbReference type="Pfam" id="PF03095">
    <property type="entry name" value="PTPA"/>
    <property type="match status" value="1"/>
</dbReference>
<evidence type="ECO:0000313" key="11">
    <source>
        <dbReference type="EMBL" id="KAL0638765.1"/>
    </source>
</evidence>
<keyword evidence="12" id="KW-1185">Reference proteome</keyword>
<keyword evidence="8" id="KW-0539">Nucleus</keyword>
<dbReference type="EMBL" id="JBBBZM010000018">
    <property type="protein sequence ID" value="KAL0638765.1"/>
    <property type="molecule type" value="Genomic_DNA"/>
</dbReference>
<reference evidence="11 12" key="1">
    <citation type="submission" date="2024-02" db="EMBL/GenBank/DDBJ databases">
        <title>Discinaceae phylogenomics.</title>
        <authorList>
            <person name="Dirks A.C."/>
            <person name="James T.Y."/>
        </authorList>
    </citation>
    <scope>NUCLEOTIDE SEQUENCE [LARGE SCALE GENOMIC DNA]</scope>
    <source>
        <strain evidence="11 12">ACD0624</strain>
    </source>
</reference>
<evidence type="ECO:0000256" key="8">
    <source>
        <dbReference type="ARBA" id="ARBA00023242"/>
    </source>
</evidence>
<evidence type="ECO:0000256" key="6">
    <source>
        <dbReference type="ARBA" id="ARBA00023110"/>
    </source>
</evidence>
<accession>A0ABR3GS70</accession>
<comment type="subcellular location">
    <subcellularLocation>
        <location evidence="3 10">Cytoplasm</location>
    </subcellularLocation>
    <subcellularLocation>
        <location evidence="2">Nucleus</location>
    </subcellularLocation>
</comment>
<comment type="similarity">
    <text evidence="4 10">Belongs to the PTPA-type PPIase family.</text>
</comment>
<keyword evidence="6 10" id="KW-0697">Rotamase</keyword>
<evidence type="ECO:0000256" key="2">
    <source>
        <dbReference type="ARBA" id="ARBA00004123"/>
    </source>
</evidence>
<protein>
    <recommendedName>
        <fullName evidence="10">Serine/threonine-protein phosphatase 2A activator</fullName>
        <ecNumber evidence="10">5.2.1.8</ecNumber>
    </recommendedName>
    <alternativeName>
        <fullName evidence="10">Phosphotyrosyl phosphatase activator</fullName>
    </alternativeName>
</protein>
<evidence type="ECO:0000256" key="1">
    <source>
        <dbReference type="ARBA" id="ARBA00000971"/>
    </source>
</evidence>
<dbReference type="SUPFAM" id="SSF140984">
    <property type="entry name" value="PTPA-like"/>
    <property type="match status" value="1"/>
</dbReference>
<keyword evidence="5 10" id="KW-0963">Cytoplasm</keyword>
<sequence length="338" mass="37078">MAVSSSPVLAHIDPTSHTFTTPIKRINDLPGVHHFLSSPAYELITSFILHLNASVSPLDHKTNTLRSPADYTLTSSSIYISLETQNIIDLIHTLEEFIEHAPPDPGPRRFGNIACRKWHALVEEALSRVEGGLLDKHLPTKITSLPKPTNGVSAKEELLVYLLGSFGSPQRLDYGTGHELSFAAFLCGIWVLGGFQHGRDEVALTLKCFDAYFRLIRKLVLTYTLEPAGSHGVWGLDDHSFLPYIFGSAELTTYPPTSDATAAVNPPVNGSVEGLGDLPKPTDIAKSLVVEKERLRNLYFGAVGFINDVKTGPFWEHSPILYDISGVQGGWGKINKVR</sequence>
<dbReference type="InterPro" id="IPR037218">
    <property type="entry name" value="PTPA_sf"/>
</dbReference>
<dbReference type="InterPro" id="IPR004327">
    <property type="entry name" value="Phstyr_phstse_ac"/>
</dbReference>
<dbReference type="EC" id="5.2.1.8" evidence="10"/>
<evidence type="ECO:0000256" key="3">
    <source>
        <dbReference type="ARBA" id="ARBA00004496"/>
    </source>
</evidence>
<comment type="caution">
    <text evidence="11">The sequence shown here is derived from an EMBL/GenBank/DDBJ whole genome shotgun (WGS) entry which is preliminary data.</text>
</comment>
<evidence type="ECO:0000256" key="10">
    <source>
        <dbReference type="RuleBase" id="RU361210"/>
    </source>
</evidence>
<organism evidence="11 12">
    <name type="scientific">Discina gigas</name>
    <dbReference type="NCBI Taxonomy" id="1032678"/>
    <lineage>
        <taxon>Eukaryota</taxon>
        <taxon>Fungi</taxon>
        <taxon>Dikarya</taxon>
        <taxon>Ascomycota</taxon>
        <taxon>Pezizomycotina</taxon>
        <taxon>Pezizomycetes</taxon>
        <taxon>Pezizales</taxon>
        <taxon>Discinaceae</taxon>
        <taxon>Discina</taxon>
    </lineage>
</organism>
<dbReference type="PIRSF" id="PIRSF016325">
    <property type="entry name" value="Phstyr_phstse_ac"/>
    <property type="match status" value="1"/>
</dbReference>
<dbReference type="Gene3D" id="1.20.120.1150">
    <property type="match status" value="1"/>
</dbReference>
<dbReference type="InterPro" id="IPR043170">
    <property type="entry name" value="PTPA_C_lid"/>
</dbReference>
<dbReference type="PANTHER" id="PTHR10012:SF3">
    <property type="entry name" value="SERINE_THREONINE-PROTEIN PHOSPHATASE 2A ACTIVATOR 1"/>
    <property type="match status" value="1"/>
</dbReference>
<evidence type="ECO:0000256" key="7">
    <source>
        <dbReference type="ARBA" id="ARBA00023235"/>
    </source>
</evidence>
<evidence type="ECO:0000256" key="4">
    <source>
        <dbReference type="ARBA" id="ARBA00011019"/>
    </source>
</evidence>
<name>A0ABR3GS70_9PEZI</name>
<evidence type="ECO:0000256" key="5">
    <source>
        <dbReference type="ARBA" id="ARBA00022490"/>
    </source>
</evidence>
<comment type="catalytic activity">
    <reaction evidence="1 10">
        <text>[protein]-peptidylproline (omega=180) = [protein]-peptidylproline (omega=0)</text>
        <dbReference type="Rhea" id="RHEA:16237"/>
        <dbReference type="Rhea" id="RHEA-COMP:10747"/>
        <dbReference type="Rhea" id="RHEA-COMP:10748"/>
        <dbReference type="ChEBI" id="CHEBI:83833"/>
        <dbReference type="ChEBI" id="CHEBI:83834"/>
        <dbReference type="EC" id="5.2.1.8"/>
    </reaction>
</comment>
<dbReference type="PANTHER" id="PTHR10012">
    <property type="entry name" value="SERINE/THREONINE-PROTEIN PHOSPHATASE 2A REGULATORY SUBUNIT B"/>
    <property type="match status" value="1"/>
</dbReference>
<dbReference type="Proteomes" id="UP001447188">
    <property type="component" value="Unassembled WGS sequence"/>
</dbReference>
<gene>
    <name evidence="11" type="primary">RRD1</name>
    <name evidence="11" type="ORF">Q9L58_002190</name>
</gene>
<evidence type="ECO:0000313" key="12">
    <source>
        <dbReference type="Proteomes" id="UP001447188"/>
    </source>
</evidence>
<evidence type="ECO:0000256" key="9">
    <source>
        <dbReference type="ARBA" id="ARBA00025287"/>
    </source>
</evidence>
<proteinExistence type="inferred from homology"/>
<keyword evidence="7 10" id="KW-0413">Isomerase</keyword>
<comment type="function">
    <text evidence="9">PPIases accelerate the folding of proteins. It catalyzes the cis-trans isomerization of proline imidic peptide bonds in oligopeptides. Acts as a regulatory subunit for PP2A-like phosphatases modulating their activity or substrate specificity, probably by inducing a conformational change in the catalytic subunit, a direct target of the PPIase. Can reactivate inactive phosphatase PP2A-phosphatase methylesterase complexes (PP2Ai) in presence of ATP and Mg(2+) by dissociating the inactive form from the complex.</text>
</comment>